<dbReference type="AlphaFoldDB" id="A0AAW6K7L5"/>
<gene>
    <name evidence="1" type="ORF">O4N78_14845</name>
</gene>
<proteinExistence type="predicted"/>
<name>A0AAW6K7L5_MEDGN</name>
<reference evidence="1" key="1">
    <citation type="submission" date="2022-12" db="EMBL/GenBank/DDBJ databases">
        <title>Genome of R. gnavus strain RSHDN_120.</title>
        <authorList>
            <person name="Abdugheni R."/>
        </authorList>
    </citation>
    <scope>NUCLEOTIDE SEQUENCE</scope>
    <source>
        <strain evidence="1">RSHDN_120</strain>
    </source>
</reference>
<organism evidence="1 2">
    <name type="scientific">Mediterraneibacter gnavus</name>
    <name type="common">Ruminococcus gnavus</name>
    <dbReference type="NCBI Taxonomy" id="33038"/>
    <lineage>
        <taxon>Bacteria</taxon>
        <taxon>Bacillati</taxon>
        <taxon>Bacillota</taxon>
        <taxon>Clostridia</taxon>
        <taxon>Lachnospirales</taxon>
        <taxon>Lachnospiraceae</taxon>
        <taxon>Mediterraneibacter</taxon>
    </lineage>
</organism>
<comment type="caution">
    <text evidence="1">The sequence shown here is derived from an EMBL/GenBank/DDBJ whole genome shotgun (WGS) entry which is preliminary data.</text>
</comment>
<evidence type="ECO:0008006" key="3">
    <source>
        <dbReference type="Google" id="ProtNLM"/>
    </source>
</evidence>
<evidence type="ECO:0000313" key="2">
    <source>
        <dbReference type="Proteomes" id="UP001149331"/>
    </source>
</evidence>
<dbReference type="RefSeq" id="WP_181988212.1">
    <property type="nucleotide sequence ID" value="NZ_JAPZEG010000023.1"/>
</dbReference>
<accession>A0AAW6K7L5</accession>
<dbReference type="Proteomes" id="UP001149331">
    <property type="component" value="Unassembled WGS sequence"/>
</dbReference>
<dbReference type="EMBL" id="JAPZEG010000023">
    <property type="protein sequence ID" value="MDE1204828.1"/>
    <property type="molecule type" value="Genomic_DNA"/>
</dbReference>
<sequence>MRKAIVYASVHHGNTEKLVKGIVEECQVDLIDAVKQPDADLSRKFAPIL</sequence>
<dbReference type="SUPFAM" id="SSF52218">
    <property type="entry name" value="Flavoproteins"/>
    <property type="match status" value="1"/>
</dbReference>
<protein>
    <recommendedName>
        <fullName evidence="3">Flavodoxin</fullName>
    </recommendedName>
</protein>
<dbReference type="InterPro" id="IPR029039">
    <property type="entry name" value="Flavoprotein-like_sf"/>
</dbReference>
<evidence type="ECO:0000313" key="1">
    <source>
        <dbReference type="EMBL" id="MDE1204828.1"/>
    </source>
</evidence>